<protein>
    <submittedName>
        <fullName evidence="2">Amastin-like surface protein-like protein</fullName>
    </submittedName>
</protein>
<keyword evidence="1" id="KW-1133">Transmembrane helix</keyword>
<dbReference type="OrthoDB" id="261681at2759"/>
<gene>
    <name evidence="2" type="ORF">STCU_01560</name>
</gene>
<organism evidence="2 3">
    <name type="scientific">Strigomonas culicis</name>
    <dbReference type="NCBI Taxonomy" id="28005"/>
    <lineage>
        <taxon>Eukaryota</taxon>
        <taxon>Discoba</taxon>
        <taxon>Euglenozoa</taxon>
        <taxon>Kinetoplastea</taxon>
        <taxon>Metakinetoplastina</taxon>
        <taxon>Trypanosomatida</taxon>
        <taxon>Trypanosomatidae</taxon>
        <taxon>Strigomonadinae</taxon>
        <taxon>Strigomonas</taxon>
    </lineage>
</organism>
<feature type="transmembrane region" description="Helical" evidence="1">
    <location>
        <begin position="150"/>
        <end position="173"/>
    </location>
</feature>
<keyword evidence="1" id="KW-0812">Transmembrane</keyword>
<name>S9V0F0_9TRYP</name>
<evidence type="ECO:0000256" key="1">
    <source>
        <dbReference type="SAM" id="Phobius"/>
    </source>
</evidence>
<feature type="transmembrane region" description="Helical" evidence="1">
    <location>
        <begin position="77"/>
        <end position="98"/>
    </location>
</feature>
<dbReference type="AlphaFoldDB" id="S9V0F0"/>
<dbReference type="EMBL" id="ATMH01001560">
    <property type="protein sequence ID" value="EPY34489.1"/>
    <property type="molecule type" value="Genomic_DNA"/>
</dbReference>
<keyword evidence="1" id="KW-0472">Membrane</keyword>
<dbReference type="Proteomes" id="UP000015354">
    <property type="component" value="Unassembled WGS sequence"/>
</dbReference>
<dbReference type="Pfam" id="PF07344">
    <property type="entry name" value="Amastin"/>
    <property type="match status" value="1"/>
</dbReference>
<accession>S9V0F0</accession>
<comment type="caution">
    <text evidence="2">The sequence shown here is derived from an EMBL/GenBank/DDBJ whole genome shotgun (WGS) entry which is preliminary data.</text>
</comment>
<proteinExistence type="predicted"/>
<feature type="transmembrane region" description="Helical" evidence="1">
    <location>
        <begin position="105"/>
        <end position="130"/>
    </location>
</feature>
<evidence type="ECO:0000313" key="3">
    <source>
        <dbReference type="Proteomes" id="UP000015354"/>
    </source>
</evidence>
<reference evidence="2 3" key="1">
    <citation type="journal article" date="2013" name="PLoS ONE">
        <title>Predicting the Proteins of Angomonas deanei, Strigomonas culicis and Their Respective Endosymbionts Reveals New Aspects of the Trypanosomatidae Family.</title>
        <authorList>
            <person name="Motta M.C."/>
            <person name="Martins A.C."/>
            <person name="de Souza S.S."/>
            <person name="Catta-Preta C.M."/>
            <person name="Silva R."/>
            <person name="Klein C.C."/>
            <person name="de Almeida L.G."/>
            <person name="de Lima Cunha O."/>
            <person name="Ciapina L.P."/>
            <person name="Brocchi M."/>
            <person name="Colabardini A.C."/>
            <person name="de Araujo Lima B."/>
            <person name="Machado C.R."/>
            <person name="de Almeida Soares C.M."/>
            <person name="Probst C.M."/>
            <person name="de Menezes C.B."/>
            <person name="Thompson C.E."/>
            <person name="Bartholomeu D.C."/>
            <person name="Gradia D.F."/>
            <person name="Pavoni D.P."/>
            <person name="Grisard E.C."/>
            <person name="Fantinatti-Garboggini F."/>
            <person name="Marchini F.K."/>
            <person name="Rodrigues-Luiz G.F."/>
            <person name="Wagner G."/>
            <person name="Goldman G.H."/>
            <person name="Fietto J.L."/>
            <person name="Elias M.C."/>
            <person name="Goldman M.H."/>
            <person name="Sagot M.F."/>
            <person name="Pereira M."/>
            <person name="Stoco P.H."/>
            <person name="de Mendonca-Neto R.P."/>
            <person name="Teixeira S.M."/>
            <person name="Maciel T.E."/>
            <person name="de Oliveira Mendes T.A."/>
            <person name="Urmenyi T.P."/>
            <person name="de Souza W."/>
            <person name="Schenkman S."/>
            <person name="de Vasconcelos A.T."/>
        </authorList>
    </citation>
    <scope>NUCLEOTIDE SEQUENCE [LARGE SCALE GENOMIC DNA]</scope>
</reference>
<sequence>MGLIPGFCGAVVFTAVQFLVFFFVVVGTPLPQFRHVNGSLCMTLWGQTTKCNGIKYAAKGNAAFGCTRRTNNMNGGAVFAIVSIISTLLALIFGILMLARIQCAVIIPFIFTAVSMLTILICWACVAGVMTEKMCTSKMNYSISFDYGTGFVLMITAWCMQVFNFGLLVLIACF</sequence>
<evidence type="ECO:0000313" key="2">
    <source>
        <dbReference type="EMBL" id="EPY34489.1"/>
    </source>
</evidence>
<dbReference type="PANTHER" id="PTHR33297:SF4">
    <property type="entry name" value="AMASTIN"/>
    <property type="match status" value="1"/>
</dbReference>
<dbReference type="InterPro" id="IPR009944">
    <property type="entry name" value="Amastin"/>
</dbReference>
<dbReference type="PANTHER" id="PTHR33297">
    <property type="entry name" value="AMASTIN-LIKE SURFACE PROTEIN-LIKE PROTEIN-RELATED"/>
    <property type="match status" value="1"/>
</dbReference>
<keyword evidence="3" id="KW-1185">Reference proteome</keyword>
<feature type="transmembrane region" description="Helical" evidence="1">
    <location>
        <begin position="7"/>
        <end position="30"/>
    </location>
</feature>